<protein>
    <recommendedName>
        <fullName evidence="4">Antimicrobial peptide</fullName>
    </recommendedName>
</protein>
<keyword evidence="1" id="KW-0732">Signal</keyword>
<reference evidence="2" key="3">
    <citation type="submission" date="2025-08" db="UniProtKB">
        <authorList>
            <consortium name="Ensembl"/>
        </authorList>
    </citation>
    <scope>IDENTIFICATION</scope>
</reference>
<reference evidence="2" key="2">
    <citation type="journal article" date="2008" name="Genome Biol.">
        <title>Improved genome assembly and evidence-based global gene model set for the chordate Ciona intestinalis: new insight into intron and operon populations.</title>
        <authorList>
            <person name="Satou Y."/>
            <person name="Mineta K."/>
            <person name="Ogasawara M."/>
            <person name="Sasakura Y."/>
            <person name="Shoguchi E."/>
            <person name="Ueno K."/>
            <person name="Yamada L."/>
            <person name="Matsumoto J."/>
            <person name="Wasserscheid J."/>
            <person name="Dewar K."/>
            <person name="Wiley G.B."/>
            <person name="Macmil S.L."/>
            <person name="Roe B.A."/>
            <person name="Zeller R.W."/>
            <person name="Hastings K.E."/>
            <person name="Lemaire P."/>
            <person name="Lindquist E."/>
            <person name="Endo T."/>
            <person name="Hotta K."/>
            <person name="Inaba K."/>
        </authorList>
    </citation>
    <scope>NUCLEOTIDE SEQUENCE [LARGE SCALE GENOMIC DNA]</scope>
    <source>
        <strain evidence="2">wild type</strain>
    </source>
</reference>
<reference evidence="2" key="4">
    <citation type="submission" date="2025-09" db="UniProtKB">
        <authorList>
            <consortium name="Ensembl"/>
        </authorList>
    </citation>
    <scope>IDENTIFICATION</scope>
</reference>
<dbReference type="Proteomes" id="UP000008144">
    <property type="component" value="Chromosome 1"/>
</dbReference>
<dbReference type="Ensembl" id="ENSCINT00000027930.2">
    <property type="protein sequence ID" value="ENSCINP00000027684.2"/>
    <property type="gene ID" value="ENSCING00000015736.2"/>
</dbReference>
<accession>F6VW54</accession>
<keyword evidence="3" id="KW-1185">Reference proteome</keyword>
<dbReference type="EMBL" id="EAAA01000068">
    <property type="status" value="NOT_ANNOTATED_CDS"/>
    <property type="molecule type" value="Genomic_DNA"/>
</dbReference>
<dbReference type="AlphaFoldDB" id="F6VW54"/>
<dbReference type="HOGENOM" id="CLU_2660801_0_0_1"/>
<feature type="signal peptide" evidence="1">
    <location>
        <begin position="1"/>
        <end position="19"/>
    </location>
</feature>
<evidence type="ECO:0000313" key="3">
    <source>
        <dbReference type="Proteomes" id="UP000008144"/>
    </source>
</evidence>
<evidence type="ECO:0008006" key="4">
    <source>
        <dbReference type="Google" id="ProtNLM"/>
    </source>
</evidence>
<name>F6VW54_CIOIN</name>
<dbReference type="GeneTree" id="ENSGT00940000181637"/>
<sequence length="76" mass="8620">RKIVFILLLVVLLVSQATADDGWVRTGLAVARLVVGRRRRRWNEANGLEKLSSDAEETLSAAEMEEVMQKIMDHQE</sequence>
<evidence type="ECO:0000313" key="2">
    <source>
        <dbReference type="Ensembl" id="ENSCINP00000027684.2"/>
    </source>
</evidence>
<organism evidence="2 3">
    <name type="scientific">Ciona intestinalis</name>
    <name type="common">Transparent sea squirt</name>
    <name type="synonym">Ascidia intestinalis</name>
    <dbReference type="NCBI Taxonomy" id="7719"/>
    <lineage>
        <taxon>Eukaryota</taxon>
        <taxon>Metazoa</taxon>
        <taxon>Chordata</taxon>
        <taxon>Tunicata</taxon>
        <taxon>Ascidiacea</taxon>
        <taxon>Phlebobranchia</taxon>
        <taxon>Cionidae</taxon>
        <taxon>Ciona</taxon>
    </lineage>
</organism>
<reference evidence="3" key="1">
    <citation type="journal article" date="2002" name="Science">
        <title>The draft genome of Ciona intestinalis: insights into chordate and vertebrate origins.</title>
        <authorList>
            <person name="Dehal P."/>
            <person name="Satou Y."/>
            <person name="Campbell R.K."/>
            <person name="Chapman J."/>
            <person name="Degnan B."/>
            <person name="De Tomaso A."/>
            <person name="Davidson B."/>
            <person name="Di Gregorio A."/>
            <person name="Gelpke M."/>
            <person name="Goodstein D.M."/>
            <person name="Harafuji N."/>
            <person name="Hastings K.E."/>
            <person name="Ho I."/>
            <person name="Hotta K."/>
            <person name="Huang W."/>
            <person name="Kawashima T."/>
            <person name="Lemaire P."/>
            <person name="Martinez D."/>
            <person name="Meinertzhagen I.A."/>
            <person name="Necula S."/>
            <person name="Nonaka M."/>
            <person name="Putnam N."/>
            <person name="Rash S."/>
            <person name="Saiga H."/>
            <person name="Satake M."/>
            <person name="Terry A."/>
            <person name="Yamada L."/>
            <person name="Wang H.G."/>
            <person name="Awazu S."/>
            <person name="Azumi K."/>
            <person name="Boore J."/>
            <person name="Branno M."/>
            <person name="Chin-Bow S."/>
            <person name="DeSantis R."/>
            <person name="Doyle S."/>
            <person name="Francino P."/>
            <person name="Keys D.N."/>
            <person name="Haga S."/>
            <person name="Hayashi H."/>
            <person name="Hino K."/>
            <person name="Imai K.S."/>
            <person name="Inaba K."/>
            <person name="Kano S."/>
            <person name="Kobayashi K."/>
            <person name="Kobayashi M."/>
            <person name="Lee B.I."/>
            <person name="Makabe K.W."/>
            <person name="Manohar C."/>
            <person name="Matassi G."/>
            <person name="Medina M."/>
            <person name="Mochizuki Y."/>
            <person name="Mount S."/>
            <person name="Morishita T."/>
            <person name="Miura S."/>
            <person name="Nakayama A."/>
            <person name="Nishizaka S."/>
            <person name="Nomoto H."/>
            <person name="Ohta F."/>
            <person name="Oishi K."/>
            <person name="Rigoutsos I."/>
            <person name="Sano M."/>
            <person name="Sasaki A."/>
            <person name="Sasakura Y."/>
            <person name="Shoguchi E."/>
            <person name="Shin-i T."/>
            <person name="Spagnuolo A."/>
            <person name="Stainier D."/>
            <person name="Suzuki M.M."/>
            <person name="Tassy O."/>
            <person name="Takatori N."/>
            <person name="Tokuoka M."/>
            <person name="Yagi K."/>
            <person name="Yoshizaki F."/>
            <person name="Wada S."/>
            <person name="Zhang C."/>
            <person name="Hyatt P.D."/>
            <person name="Larimer F."/>
            <person name="Detter C."/>
            <person name="Doggett N."/>
            <person name="Glavina T."/>
            <person name="Hawkins T."/>
            <person name="Richardson P."/>
            <person name="Lucas S."/>
            <person name="Kohara Y."/>
            <person name="Levine M."/>
            <person name="Satoh N."/>
            <person name="Rokhsar D.S."/>
        </authorList>
    </citation>
    <scope>NUCLEOTIDE SEQUENCE [LARGE SCALE GENOMIC DNA]</scope>
</reference>
<feature type="chain" id="PRO_5003344051" description="Antimicrobial peptide" evidence="1">
    <location>
        <begin position="20"/>
        <end position="76"/>
    </location>
</feature>
<proteinExistence type="predicted"/>
<evidence type="ECO:0000256" key="1">
    <source>
        <dbReference type="SAM" id="SignalP"/>
    </source>
</evidence>
<dbReference type="InParanoid" id="F6VW54"/>